<dbReference type="EMBL" id="SNWR01000001">
    <property type="protein sequence ID" value="TDO39937.1"/>
    <property type="molecule type" value="Genomic_DNA"/>
</dbReference>
<dbReference type="Proteomes" id="UP000294901">
    <property type="component" value="Unassembled WGS sequence"/>
</dbReference>
<reference evidence="2 3" key="1">
    <citation type="submission" date="2019-03" db="EMBL/GenBank/DDBJ databases">
        <title>Sequencing the genomes of 1000 actinobacteria strains.</title>
        <authorList>
            <person name="Klenk H.-P."/>
        </authorList>
    </citation>
    <scope>NUCLEOTIDE SEQUENCE [LARGE SCALE GENOMIC DNA]</scope>
    <source>
        <strain evidence="2 3">DSM 43805</strain>
    </source>
</reference>
<dbReference type="OrthoDB" id="3352119at2"/>
<dbReference type="PANTHER" id="PTHR37305:SF1">
    <property type="entry name" value="MEMBRANE PROTEIN"/>
    <property type="match status" value="1"/>
</dbReference>
<accession>A0A4R6JUT0</accession>
<feature type="transmembrane region" description="Helical" evidence="1">
    <location>
        <begin position="208"/>
        <end position="230"/>
    </location>
</feature>
<dbReference type="GO" id="GO:0140359">
    <property type="term" value="F:ABC-type transporter activity"/>
    <property type="evidence" value="ECO:0007669"/>
    <property type="project" value="InterPro"/>
</dbReference>
<keyword evidence="1" id="KW-0812">Transmembrane</keyword>
<protein>
    <submittedName>
        <fullName evidence="2">ABC-2 family transporter</fullName>
    </submittedName>
</protein>
<feature type="transmembrane region" description="Helical" evidence="1">
    <location>
        <begin position="165"/>
        <end position="188"/>
    </location>
</feature>
<keyword evidence="1" id="KW-1133">Transmembrane helix</keyword>
<gene>
    <name evidence="2" type="ORF">C8E87_3644</name>
</gene>
<dbReference type="PANTHER" id="PTHR37305">
    <property type="entry name" value="INTEGRAL MEMBRANE PROTEIN-RELATED"/>
    <property type="match status" value="1"/>
</dbReference>
<organism evidence="2 3">
    <name type="scientific">Paractinoplanes brasiliensis</name>
    <dbReference type="NCBI Taxonomy" id="52695"/>
    <lineage>
        <taxon>Bacteria</taxon>
        <taxon>Bacillati</taxon>
        <taxon>Actinomycetota</taxon>
        <taxon>Actinomycetes</taxon>
        <taxon>Micromonosporales</taxon>
        <taxon>Micromonosporaceae</taxon>
        <taxon>Paractinoplanes</taxon>
    </lineage>
</organism>
<name>A0A4R6JUT0_9ACTN</name>
<dbReference type="GO" id="GO:0005886">
    <property type="term" value="C:plasma membrane"/>
    <property type="evidence" value="ECO:0007669"/>
    <property type="project" value="UniProtKB-SubCell"/>
</dbReference>
<feature type="transmembrane region" description="Helical" evidence="1">
    <location>
        <begin position="122"/>
        <end position="144"/>
    </location>
</feature>
<sequence>MSLYTAETKRLVKRRFTKLFVLGTVLILLAIVAGMFFTNEKVGPDQVARAQAQAQQDYQRATVQYQRDQQSCQAAQGTPEASNWPPNCADMYAPTQDDFQAQWYMPPTFDFRENFPEMATTLAALLALVAFIVGASFVGAEWSSGGMMNLLLWRPKRMQVLGTKLAALLVSFTVLTVVCSAIWTALFVGVAEARGSTESMTSGAWQSIALMELRGLALVLVAAAVGFGLASLGRHTAMALGVTIGAVIVFQFGLGTVLAMAKVKFAEAYLIPVWMIAWMDKEIKIEDYNSCDFSSSGGCQPDSLTLTWPMAGGLLAGVFVLIVGAAMWAIRSRDIT</sequence>
<comment type="caution">
    <text evidence="2">The sequence shown here is derived from an EMBL/GenBank/DDBJ whole genome shotgun (WGS) entry which is preliminary data.</text>
</comment>
<dbReference type="Pfam" id="PF12679">
    <property type="entry name" value="ABC2_membrane_2"/>
    <property type="match status" value="1"/>
</dbReference>
<feature type="transmembrane region" description="Helical" evidence="1">
    <location>
        <begin position="19"/>
        <end position="37"/>
    </location>
</feature>
<keyword evidence="1" id="KW-0472">Membrane</keyword>
<proteinExistence type="predicted"/>
<feature type="transmembrane region" description="Helical" evidence="1">
    <location>
        <begin position="237"/>
        <end position="261"/>
    </location>
</feature>
<evidence type="ECO:0000256" key="1">
    <source>
        <dbReference type="SAM" id="Phobius"/>
    </source>
</evidence>
<evidence type="ECO:0000313" key="2">
    <source>
        <dbReference type="EMBL" id="TDO39937.1"/>
    </source>
</evidence>
<dbReference type="AlphaFoldDB" id="A0A4R6JUT0"/>
<keyword evidence="3" id="KW-1185">Reference proteome</keyword>
<evidence type="ECO:0000313" key="3">
    <source>
        <dbReference type="Proteomes" id="UP000294901"/>
    </source>
</evidence>
<feature type="transmembrane region" description="Helical" evidence="1">
    <location>
        <begin position="310"/>
        <end position="330"/>
    </location>
</feature>